<dbReference type="EMBL" id="CP065047">
    <property type="protein sequence ID" value="QPI40718.1"/>
    <property type="molecule type" value="Genomic_DNA"/>
</dbReference>
<feature type="region of interest" description="Disordered" evidence="1">
    <location>
        <begin position="1"/>
        <end position="44"/>
    </location>
</feature>
<sequence>MGAGFAAADPPGPGPNIPGPNIPGPDVPGQNGPGPNVPGPNNNPICYGPGANCLGPGSPLPPGQNGFPPPGHYNDPVRYGQPATFFVPQYNQAFPVVFNPDAGAWGVITPDGAFIAVNA</sequence>
<proteinExistence type="predicted"/>
<dbReference type="Proteomes" id="UP000663583">
    <property type="component" value="Chromosome"/>
</dbReference>
<dbReference type="KEGG" id="mku:I2456_13565"/>
<reference evidence="2" key="1">
    <citation type="submission" date="2020-11" db="EMBL/GenBank/DDBJ databases">
        <title>Intraspecies plasmid and genomic variation of Mycobacterium kubicae revealed by the complete genome sequences of two clinical isolates.</title>
        <authorList>
            <person name="Hendrix J.R."/>
            <person name="Epperson L.E."/>
            <person name="Honda J.R."/>
            <person name="Strong M."/>
        </authorList>
    </citation>
    <scope>NUCLEOTIDE SEQUENCE</scope>
    <source>
        <strain evidence="2">JCM 13573</strain>
    </source>
</reference>
<evidence type="ECO:0000313" key="3">
    <source>
        <dbReference type="Proteomes" id="UP000663583"/>
    </source>
</evidence>
<protein>
    <submittedName>
        <fullName evidence="2">Uncharacterized protein</fullName>
    </submittedName>
</protein>
<feature type="compositionally biased region" description="Low complexity" evidence="1">
    <location>
        <begin position="27"/>
        <end position="44"/>
    </location>
</feature>
<organism evidence="2 3">
    <name type="scientific">Mycobacterium kubicae</name>
    <dbReference type="NCBI Taxonomy" id="120959"/>
    <lineage>
        <taxon>Bacteria</taxon>
        <taxon>Bacillati</taxon>
        <taxon>Actinomycetota</taxon>
        <taxon>Actinomycetes</taxon>
        <taxon>Mycobacteriales</taxon>
        <taxon>Mycobacteriaceae</taxon>
        <taxon>Mycobacterium</taxon>
        <taxon>Mycobacterium simiae complex</taxon>
    </lineage>
</organism>
<evidence type="ECO:0000256" key="1">
    <source>
        <dbReference type="SAM" id="MobiDB-lite"/>
    </source>
</evidence>
<accession>A0AAX1JK39</accession>
<feature type="compositionally biased region" description="Pro residues" evidence="1">
    <location>
        <begin position="10"/>
        <end position="26"/>
    </location>
</feature>
<gene>
    <name evidence="2" type="ORF">I2456_13565</name>
</gene>
<evidence type="ECO:0000313" key="2">
    <source>
        <dbReference type="EMBL" id="QPI40718.1"/>
    </source>
</evidence>
<dbReference type="AlphaFoldDB" id="A0AAX1JK39"/>
<name>A0AAX1JK39_9MYCO</name>